<reference evidence="1" key="2">
    <citation type="submission" date="2014-03" db="EMBL/GenBank/DDBJ databases">
        <title>The whipworm genome and dual-species transcriptomics of an intimate host-pathogen interaction.</title>
        <authorList>
            <person name="Foth B.J."/>
            <person name="Tsai I.J."/>
            <person name="Reid A.J."/>
            <person name="Bancroft A.J."/>
            <person name="Nichol S."/>
            <person name="Tracey A."/>
            <person name="Holroyd N."/>
            <person name="Cotton J.A."/>
            <person name="Stanley E.J."/>
            <person name="Zarowiecki M."/>
            <person name="Liu J.Z."/>
            <person name="Huckvale T."/>
            <person name="Cooper P.J."/>
            <person name="Grencis R.K."/>
            <person name="Berriman M."/>
        </authorList>
    </citation>
    <scope>NUCLEOTIDE SEQUENCE [LARGE SCALE GENOMIC DNA]</scope>
</reference>
<evidence type="ECO:0000313" key="2">
    <source>
        <dbReference type="Proteomes" id="UP000030665"/>
    </source>
</evidence>
<organism evidence="1 2">
    <name type="scientific">Trichuris trichiura</name>
    <name type="common">Whipworm</name>
    <name type="synonym">Trichocephalus trichiurus</name>
    <dbReference type="NCBI Taxonomy" id="36087"/>
    <lineage>
        <taxon>Eukaryota</taxon>
        <taxon>Metazoa</taxon>
        <taxon>Ecdysozoa</taxon>
        <taxon>Nematoda</taxon>
        <taxon>Enoplea</taxon>
        <taxon>Dorylaimia</taxon>
        <taxon>Trichinellida</taxon>
        <taxon>Trichuridae</taxon>
        <taxon>Trichuris</taxon>
    </lineage>
</organism>
<name>A0A077YV10_TRITR</name>
<dbReference type="SUPFAM" id="SSF50965">
    <property type="entry name" value="Galactose oxidase, central domain"/>
    <property type="match status" value="1"/>
</dbReference>
<evidence type="ECO:0000313" key="1">
    <source>
        <dbReference type="EMBL" id="CDW51942.1"/>
    </source>
</evidence>
<proteinExistence type="predicted"/>
<dbReference type="Proteomes" id="UP000030665">
    <property type="component" value="Unassembled WGS sequence"/>
</dbReference>
<reference evidence="1" key="1">
    <citation type="submission" date="2014-01" db="EMBL/GenBank/DDBJ databases">
        <authorList>
            <person name="Aslett M."/>
        </authorList>
    </citation>
    <scope>NUCLEOTIDE SEQUENCE</scope>
</reference>
<dbReference type="AlphaFoldDB" id="A0A077YV10"/>
<dbReference type="EMBL" id="HG805812">
    <property type="protein sequence ID" value="CDW51942.1"/>
    <property type="molecule type" value="Genomic_DNA"/>
</dbReference>
<accession>A0A077YV10</accession>
<dbReference type="InterPro" id="IPR011043">
    <property type="entry name" value="Gal_Oxase/kelch_b-propeller"/>
</dbReference>
<sequence>MTNVARGVEVEKLLDVVNATDSAQPFHHCVYADGHVYLFGLKGAEQSQYSSYKRTILLGSYAVDVDLKNKTYTQSYFSSIDKTEDRKEYVFAVHDEIYMVTYSEYEMCTFHDLYTWTSGSWKPVALTVESKARLEPGGSTSNCKLSYTVVANDSVLFAFSQNDKKVVFSRLNIVGEAAVISHLFTVDKLSRPRSSIVFAGLYDQKLTAILGSQGCGFRWNSEEVLSIDLKQGSVTYYPTNGERPPWAFNGPDSTFQWNNTFLLVGGSKALGISNMSFSPEIWALDLVSYNYTKLPVEVPSDVANFQLCSTFDACSGQLYFTDLTHGLYRVNMTELV</sequence>
<dbReference type="OrthoDB" id="5867838at2759"/>
<protein>
    <submittedName>
        <fullName evidence="1">Parathyroid hormone 2 receptor</fullName>
    </submittedName>
</protein>
<dbReference type="STRING" id="36087.A0A077YV10"/>
<gene>
    <name evidence="1" type="ORF">TTRE_0000020101</name>
</gene>
<keyword evidence="2" id="KW-1185">Reference proteome</keyword>
<keyword evidence="1" id="KW-0675">Receptor</keyword>